<dbReference type="Pfam" id="PF04773">
    <property type="entry name" value="FecR"/>
    <property type="match status" value="1"/>
</dbReference>
<comment type="caution">
    <text evidence="2">The sequence shown here is derived from an EMBL/GenBank/DDBJ whole genome shotgun (WGS) entry which is preliminary data.</text>
</comment>
<accession>A0A2N1PP76</accession>
<sequence>MADRKSVAALLLLVSVFVVSSFYASNANIEEERFATVKVLEGTVSLKDEGMRLEVDKPGREFPVTVGYTISVGEGSKGLLNYSDGTRLQLASSTELKIVLGGIKIKKGRTWMYFVKQKQKFVIQSPSAIMGVLGTTLKVDVTERATDLTVFDGRVSIKAGQNEKIVSGGGKAIASDGKIVESNALESDLKAWSGIRKNLVPAEKIQGTPTIPGLGMIPEKNGTSEKVAVKLPSQPFETAEESVAAVEVSDSKAKSTMLGDLDDDFKRSSADVELIRMHVYENRPLDSRRSALADVDGNGKVTAEDMRILEYKVSGIGDFDGDGTVDDADLSLIQDAVEYNGEVSKYDVNRDGKVNKGDLFLFRTIRKSLSKFTD</sequence>
<dbReference type="AlphaFoldDB" id="A0A2N1PP76"/>
<organism evidence="2 3">
    <name type="scientific">Candidatus Wallbacteria bacterium HGW-Wallbacteria-1</name>
    <dbReference type="NCBI Taxonomy" id="2013854"/>
    <lineage>
        <taxon>Bacteria</taxon>
        <taxon>Candidatus Walliibacteriota</taxon>
    </lineage>
</organism>
<feature type="domain" description="FecR protein" evidence="1">
    <location>
        <begin position="69"/>
        <end position="155"/>
    </location>
</feature>
<dbReference type="InterPro" id="IPR002105">
    <property type="entry name" value="Dockerin_1_rpt"/>
</dbReference>
<dbReference type="PROSITE" id="PS00018">
    <property type="entry name" value="EF_HAND_1"/>
    <property type="match status" value="3"/>
</dbReference>
<proteinExistence type="predicted"/>
<dbReference type="InterPro" id="IPR006860">
    <property type="entry name" value="FecR"/>
</dbReference>
<dbReference type="InterPro" id="IPR018247">
    <property type="entry name" value="EF_Hand_1_Ca_BS"/>
</dbReference>
<name>A0A2N1PP76_9BACT</name>
<dbReference type="Gene3D" id="1.10.1330.10">
    <property type="entry name" value="Dockerin domain"/>
    <property type="match status" value="2"/>
</dbReference>
<dbReference type="CDD" id="cd14256">
    <property type="entry name" value="Dockerin_I"/>
    <property type="match status" value="2"/>
</dbReference>
<dbReference type="GO" id="GO:0000272">
    <property type="term" value="P:polysaccharide catabolic process"/>
    <property type="evidence" value="ECO:0007669"/>
    <property type="project" value="InterPro"/>
</dbReference>
<dbReference type="PANTHER" id="PTHR38731">
    <property type="entry name" value="LIPL45-RELATED LIPOPROTEIN-RELATED"/>
    <property type="match status" value="1"/>
</dbReference>
<evidence type="ECO:0000259" key="1">
    <source>
        <dbReference type="Pfam" id="PF04773"/>
    </source>
</evidence>
<dbReference type="Pfam" id="PF00404">
    <property type="entry name" value="Dockerin_1"/>
    <property type="match status" value="2"/>
</dbReference>
<reference evidence="2 3" key="1">
    <citation type="journal article" date="2017" name="ISME J.">
        <title>Potential for microbial H2 and metal transformations associated with novel bacteria and archaea in deep terrestrial subsurface sediments.</title>
        <authorList>
            <person name="Hernsdorf A.W."/>
            <person name="Amano Y."/>
            <person name="Miyakawa K."/>
            <person name="Ise K."/>
            <person name="Suzuki Y."/>
            <person name="Anantharaman K."/>
            <person name="Probst A."/>
            <person name="Burstein D."/>
            <person name="Thomas B.C."/>
            <person name="Banfield J.F."/>
        </authorList>
    </citation>
    <scope>NUCLEOTIDE SEQUENCE [LARGE SCALE GENOMIC DNA]</scope>
    <source>
        <strain evidence="2">HGW-Wallbacteria-1</strain>
    </source>
</reference>
<dbReference type="EMBL" id="PGXC01000007">
    <property type="protein sequence ID" value="PKK90148.1"/>
    <property type="molecule type" value="Genomic_DNA"/>
</dbReference>
<evidence type="ECO:0000313" key="3">
    <source>
        <dbReference type="Proteomes" id="UP000233256"/>
    </source>
</evidence>
<dbReference type="GO" id="GO:0004553">
    <property type="term" value="F:hydrolase activity, hydrolyzing O-glycosyl compounds"/>
    <property type="evidence" value="ECO:0007669"/>
    <property type="project" value="InterPro"/>
</dbReference>
<protein>
    <recommendedName>
        <fullName evidence="1">FecR protein domain-containing protein</fullName>
    </recommendedName>
</protein>
<dbReference type="SUPFAM" id="SSF63446">
    <property type="entry name" value="Type I dockerin domain"/>
    <property type="match status" value="2"/>
</dbReference>
<dbReference type="Proteomes" id="UP000233256">
    <property type="component" value="Unassembled WGS sequence"/>
</dbReference>
<dbReference type="Gene3D" id="2.60.120.1440">
    <property type="match status" value="1"/>
</dbReference>
<gene>
    <name evidence="2" type="ORF">CVV64_10490</name>
</gene>
<evidence type="ECO:0000313" key="2">
    <source>
        <dbReference type="EMBL" id="PKK90148.1"/>
    </source>
</evidence>
<dbReference type="InterPro" id="IPR036439">
    <property type="entry name" value="Dockerin_dom_sf"/>
</dbReference>